<proteinExistence type="predicted"/>
<name>A0A6L7GP40_9ACTN</name>
<sequence length="237" mass="26302">MVDAVECAIGDLADPQRAVSSARFFKTGPGEYGEGDRFVGVTVPQLRMVAKRFRGVGTDVVWGLLASEIHEHRLTALFLLRGEYEHAADDAARQGWVNLYLEALSAGRVNNWDLVDASADPVLGAWLVRSDEFGLLVDLAEHDELWTRRAGIVGTFAFLKCGVADATLAVVPVVIDDRRDLIQKATGWMLRELGKRVDRDQLTGYLEAHAAEMGRTALSYAIEHLTPEERVHYRSLR</sequence>
<dbReference type="Gene3D" id="1.25.10.90">
    <property type="match status" value="1"/>
</dbReference>
<dbReference type="InterPro" id="IPR014825">
    <property type="entry name" value="DNA_alkylation"/>
</dbReference>
<evidence type="ECO:0000313" key="1">
    <source>
        <dbReference type="EMBL" id="MXP20455.1"/>
    </source>
</evidence>
<keyword evidence="2" id="KW-1185">Reference proteome</keyword>
<gene>
    <name evidence="1" type="ORF">GIY30_03675</name>
</gene>
<organism evidence="1 2">
    <name type="scientific">Gordonia mangrovi</name>
    <dbReference type="NCBI Taxonomy" id="2665643"/>
    <lineage>
        <taxon>Bacteria</taxon>
        <taxon>Bacillati</taxon>
        <taxon>Actinomycetota</taxon>
        <taxon>Actinomycetes</taxon>
        <taxon>Mycobacteriales</taxon>
        <taxon>Gordoniaceae</taxon>
        <taxon>Gordonia</taxon>
    </lineage>
</organism>
<dbReference type="SUPFAM" id="SSF48371">
    <property type="entry name" value="ARM repeat"/>
    <property type="match status" value="1"/>
</dbReference>
<dbReference type="Proteomes" id="UP000475545">
    <property type="component" value="Unassembled WGS sequence"/>
</dbReference>
<accession>A0A6L7GP40</accession>
<dbReference type="PANTHER" id="PTHR34070:SF1">
    <property type="entry name" value="DNA ALKYLATION REPAIR PROTEIN"/>
    <property type="match status" value="1"/>
</dbReference>
<comment type="caution">
    <text evidence="1">The sequence shown here is derived from an EMBL/GenBank/DDBJ whole genome shotgun (WGS) entry which is preliminary data.</text>
</comment>
<protein>
    <submittedName>
        <fullName evidence="1">DNA alkylation repair protein</fullName>
    </submittedName>
</protein>
<evidence type="ECO:0000313" key="2">
    <source>
        <dbReference type="Proteomes" id="UP000475545"/>
    </source>
</evidence>
<dbReference type="EMBL" id="WMBR01000001">
    <property type="protein sequence ID" value="MXP20455.1"/>
    <property type="molecule type" value="Genomic_DNA"/>
</dbReference>
<dbReference type="RefSeq" id="WP_160901386.1">
    <property type="nucleotide sequence ID" value="NZ_CP102850.1"/>
</dbReference>
<dbReference type="InterPro" id="IPR016024">
    <property type="entry name" value="ARM-type_fold"/>
</dbReference>
<dbReference type="AlphaFoldDB" id="A0A6L7GP40"/>
<dbReference type="PANTHER" id="PTHR34070">
    <property type="entry name" value="ARMADILLO-TYPE FOLD"/>
    <property type="match status" value="1"/>
</dbReference>
<dbReference type="Pfam" id="PF08713">
    <property type="entry name" value="DNA_alkylation"/>
    <property type="match status" value="1"/>
</dbReference>
<dbReference type="CDD" id="cd06561">
    <property type="entry name" value="AlkD_like"/>
    <property type="match status" value="1"/>
</dbReference>
<reference evidence="1 2" key="1">
    <citation type="submission" date="2019-11" db="EMBL/GenBank/DDBJ databases">
        <title>Gordonia sp. nov., a novel actinobacterium isolated from mangrove soil in Hainan.</title>
        <authorList>
            <person name="Huang X."/>
            <person name="Xie Y."/>
            <person name="Chu X."/>
            <person name="Xiao K."/>
        </authorList>
    </citation>
    <scope>NUCLEOTIDE SEQUENCE [LARGE SCALE GENOMIC DNA]</scope>
    <source>
        <strain evidence="1 2">HNM0687</strain>
    </source>
</reference>